<evidence type="ECO:0000313" key="7">
    <source>
        <dbReference type="Proteomes" id="UP000232323"/>
    </source>
</evidence>
<accession>A0A250WWN9</accession>
<organism evidence="6 7">
    <name type="scientific">Chlamydomonas eustigma</name>
    <dbReference type="NCBI Taxonomy" id="1157962"/>
    <lineage>
        <taxon>Eukaryota</taxon>
        <taxon>Viridiplantae</taxon>
        <taxon>Chlorophyta</taxon>
        <taxon>core chlorophytes</taxon>
        <taxon>Chlorophyceae</taxon>
        <taxon>CS clade</taxon>
        <taxon>Chlamydomonadales</taxon>
        <taxon>Chlamydomonadaceae</taxon>
        <taxon>Chlamydomonas</taxon>
    </lineage>
</organism>
<name>A0A250WWN9_9CHLO</name>
<dbReference type="CDD" id="cd06464">
    <property type="entry name" value="ACD_sHsps-like"/>
    <property type="match status" value="1"/>
</dbReference>
<dbReference type="Gene3D" id="2.60.40.790">
    <property type="match status" value="1"/>
</dbReference>
<evidence type="ECO:0000256" key="4">
    <source>
        <dbReference type="SAM" id="MobiDB-lite"/>
    </source>
</evidence>
<keyword evidence="7" id="KW-1185">Reference proteome</keyword>
<feature type="domain" description="SHSP" evidence="5">
    <location>
        <begin position="45"/>
        <end position="170"/>
    </location>
</feature>
<evidence type="ECO:0000256" key="2">
    <source>
        <dbReference type="PROSITE-ProRule" id="PRU00285"/>
    </source>
</evidence>
<reference evidence="6 7" key="1">
    <citation type="submission" date="2017-08" db="EMBL/GenBank/DDBJ databases">
        <title>Acidophilic green algal genome provides insights into adaptation to an acidic environment.</title>
        <authorList>
            <person name="Hirooka S."/>
            <person name="Hirose Y."/>
            <person name="Kanesaki Y."/>
            <person name="Higuchi S."/>
            <person name="Fujiwara T."/>
            <person name="Onuma R."/>
            <person name="Era A."/>
            <person name="Ohbayashi R."/>
            <person name="Uzuka A."/>
            <person name="Nozaki H."/>
            <person name="Yoshikawa H."/>
            <person name="Miyagishima S.Y."/>
        </authorList>
    </citation>
    <scope>NUCLEOTIDE SEQUENCE [LARGE SCALE GENOMIC DNA]</scope>
    <source>
        <strain evidence="6 7">NIES-2499</strain>
    </source>
</reference>
<gene>
    <name evidence="6" type="ORF">CEUSTIGMA_g2386.t1</name>
</gene>
<comment type="caution">
    <text evidence="6">The sequence shown here is derived from an EMBL/GenBank/DDBJ whole genome shotgun (WGS) entry which is preliminary data.</text>
</comment>
<comment type="similarity">
    <text evidence="2 3">Belongs to the small heat shock protein (HSP20) family.</text>
</comment>
<dbReference type="Pfam" id="PF00011">
    <property type="entry name" value="HSP20"/>
    <property type="match status" value="1"/>
</dbReference>
<proteinExistence type="inferred from homology"/>
<dbReference type="SUPFAM" id="SSF49764">
    <property type="entry name" value="HSP20-like chaperones"/>
    <property type="match status" value="1"/>
</dbReference>
<evidence type="ECO:0000256" key="3">
    <source>
        <dbReference type="RuleBase" id="RU003616"/>
    </source>
</evidence>
<evidence type="ECO:0000313" key="6">
    <source>
        <dbReference type="EMBL" id="GAX74940.1"/>
    </source>
</evidence>
<sequence length="203" mass="21798">MALTPFSFGGSLLDPFAVAFEDPFFHSAALSPIGFTQRPSGAVTRSSPVFEYPMDIKETDAGYELVADAPGMRPDEIHVDFNEASRVLTLRGQHSEETKSTEPGTGKAGFKHMYRSERVKRSFLRSFTVPKDVNPEGIAAQLENGVLSVHIPKREAAQKPAPRKIPIMTGSAPGASAINTRHIGSTEEAAGGEEDQPMKSAGA</sequence>
<protein>
    <recommendedName>
        <fullName evidence="5">SHSP domain-containing protein</fullName>
    </recommendedName>
</protein>
<dbReference type="EMBL" id="BEGY01000010">
    <property type="protein sequence ID" value="GAX74940.1"/>
    <property type="molecule type" value="Genomic_DNA"/>
</dbReference>
<dbReference type="InterPro" id="IPR031107">
    <property type="entry name" value="Small_HSP"/>
</dbReference>
<dbReference type="InterPro" id="IPR008978">
    <property type="entry name" value="HSP20-like_chaperone"/>
</dbReference>
<feature type="region of interest" description="Disordered" evidence="4">
    <location>
        <begin position="154"/>
        <end position="203"/>
    </location>
</feature>
<dbReference type="OrthoDB" id="1245404at2759"/>
<dbReference type="AlphaFoldDB" id="A0A250WWN9"/>
<dbReference type="Proteomes" id="UP000232323">
    <property type="component" value="Unassembled WGS sequence"/>
</dbReference>
<dbReference type="STRING" id="1157962.A0A250WWN9"/>
<keyword evidence="1" id="KW-0346">Stress response</keyword>
<evidence type="ECO:0000259" key="5">
    <source>
        <dbReference type="PROSITE" id="PS01031"/>
    </source>
</evidence>
<dbReference type="InterPro" id="IPR002068">
    <property type="entry name" value="A-crystallin/Hsp20_dom"/>
</dbReference>
<evidence type="ECO:0000256" key="1">
    <source>
        <dbReference type="ARBA" id="ARBA00023016"/>
    </source>
</evidence>
<dbReference type="PROSITE" id="PS01031">
    <property type="entry name" value="SHSP"/>
    <property type="match status" value="1"/>
</dbReference>
<dbReference type="PANTHER" id="PTHR11527">
    <property type="entry name" value="HEAT-SHOCK PROTEIN 20 FAMILY MEMBER"/>
    <property type="match status" value="1"/>
</dbReference>